<evidence type="ECO:0000313" key="12">
    <source>
        <dbReference type="EMBL" id="TFJ82679.1"/>
    </source>
</evidence>
<dbReference type="Gene3D" id="1.10.720.60">
    <property type="match status" value="1"/>
</dbReference>
<dbReference type="InterPro" id="IPR017714">
    <property type="entry name" value="MethylthioRu-1-P_deHdtase_MtnB"/>
</dbReference>
<evidence type="ECO:0000256" key="9">
    <source>
        <dbReference type="HAMAP-Rule" id="MF_03116"/>
    </source>
</evidence>
<comment type="caution">
    <text evidence="12">The sequence shown here is derived from an EMBL/GenBank/DDBJ whole genome shotgun (WGS) entry which is preliminary data.</text>
</comment>
<dbReference type="PANTHER" id="PTHR10640">
    <property type="entry name" value="METHYLTHIORIBULOSE-1-PHOSPHATE DEHYDRATASE"/>
    <property type="match status" value="1"/>
</dbReference>
<dbReference type="SFLD" id="SFLDG01133">
    <property type="entry name" value="C1.5.4:_Enolase-phosphatase_Li"/>
    <property type="match status" value="1"/>
</dbReference>
<dbReference type="SFLD" id="SFLDG01129">
    <property type="entry name" value="C1.5:_HAD__Beta-PGM__Phosphata"/>
    <property type="match status" value="1"/>
</dbReference>
<evidence type="ECO:0000256" key="8">
    <source>
        <dbReference type="ARBA" id="ARBA00023268"/>
    </source>
</evidence>
<dbReference type="EMBL" id="SDOX01000096">
    <property type="protein sequence ID" value="TFJ82679.1"/>
    <property type="molecule type" value="Genomic_DNA"/>
</dbReference>
<gene>
    <name evidence="12" type="ORF">NSK_006103</name>
</gene>
<evidence type="ECO:0000256" key="5">
    <source>
        <dbReference type="ARBA" id="ARBA00022833"/>
    </source>
</evidence>
<dbReference type="GO" id="GO:0000287">
    <property type="term" value="F:magnesium ion binding"/>
    <property type="evidence" value="ECO:0007669"/>
    <property type="project" value="InterPro"/>
</dbReference>
<dbReference type="AlphaFoldDB" id="A0A4D9D244"/>
<dbReference type="PANTHER" id="PTHR10640:SF7">
    <property type="entry name" value="METHYLTHIORIBULOSE-1-PHOSPHATE DEHYDRATASE"/>
    <property type="match status" value="1"/>
</dbReference>
<evidence type="ECO:0000256" key="1">
    <source>
        <dbReference type="ARBA" id="ARBA00022490"/>
    </source>
</evidence>
<evidence type="ECO:0000256" key="2">
    <source>
        <dbReference type="ARBA" id="ARBA00022605"/>
    </source>
</evidence>
<comment type="pathway">
    <text evidence="9">Amino-acid biosynthesis; L-methionine biosynthesis via salvage pathway; L-methionine from S-methyl-5-thio-alpha-D-ribose 1-phosphate: step 2/6.</text>
</comment>
<dbReference type="Gene3D" id="2.60.120.10">
    <property type="entry name" value="Jelly Rolls"/>
    <property type="match status" value="1"/>
</dbReference>
<organism evidence="12 13">
    <name type="scientific">Nannochloropsis salina CCMP1776</name>
    <dbReference type="NCBI Taxonomy" id="1027361"/>
    <lineage>
        <taxon>Eukaryota</taxon>
        <taxon>Sar</taxon>
        <taxon>Stramenopiles</taxon>
        <taxon>Ochrophyta</taxon>
        <taxon>Eustigmatophyceae</taxon>
        <taxon>Eustigmatales</taxon>
        <taxon>Monodopsidaceae</taxon>
        <taxon>Microchloropsis</taxon>
        <taxon>Microchloropsis salina</taxon>
    </lineage>
</organism>
<dbReference type="HAMAP" id="MF_03116">
    <property type="entry name" value="Salvage_MtnB_euk"/>
    <property type="match status" value="1"/>
</dbReference>
<dbReference type="CDD" id="cd01629">
    <property type="entry name" value="HAD_EP"/>
    <property type="match status" value="1"/>
</dbReference>
<dbReference type="GO" id="GO:0043874">
    <property type="term" value="F:acireductone synthase activity"/>
    <property type="evidence" value="ECO:0007669"/>
    <property type="project" value="InterPro"/>
</dbReference>
<keyword evidence="7 9" id="KW-0456">Lyase</keyword>
<proteinExistence type="inferred from homology"/>
<dbReference type="GO" id="GO:0008270">
    <property type="term" value="F:zinc ion binding"/>
    <property type="evidence" value="ECO:0007669"/>
    <property type="project" value="UniProtKB-UniRule"/>
</dbReference>
<dbReference type="GO" id="GO:0005737">
    <property type="term" value="C:cytoplasm"/>
    <property type="evidence" value="ECO:0007669"/>
    <property type="project" value="UniProtKB-SubCell"/>
</dbReference>
<dbReference type="Pfam" id="PF00702">
    <property type="entry name" value="Hydrolase"/>
    <property type="match status" value="1"/>
</dbReference>
<evidence type="ECO:0000256" key="3">
    <source>
        <dbReference type="ARBA" id="ARBA00022723"/>
    </source>
</evidence>
<dbReference type="GO" id="GO:0019509">
    <property type="term" value="P:L-methionine salvage from methylthioadenosine"/>
    <property type="evidence" value="ECO:0007669"/>
    <property type="project" value="UniProtKB-UniRule"/>
</dbReference>
<protein>
    <recommendedName>
        <fullName evidence="9">Probable methylthioribulose-1-phosphate dehydratase</fullName>
        <shortName evidence="9">MTRu-1-P dehydratase</shortName>
        <ecNumber evidence="9">4.2.1.109</ecNumber>
    </recommendedName>
</protein>
<feature type="binding site" evidence="9">
    <location>
        <position position="353"/>
    </location>
    <ligand>
        <name>Zn(2+)</name>
        <dbReference type="ChEBI" id="CHEBI:29105"/>
    </ligand>
</feature>
<dbReference type="SMART" id="SM01007">
    <property type="entry name" value="Aldolase_II"/>
    <property type="match status" value="1"/>
</dbReference>
<sequence length="711" mass="78106">MRAWYLNDPHQACTPAILEELGACVGKAFEADKGPDTLFLTAISEKELRAAFADTLKEFGREHCMGAVSEVQDFNVVDGQVYIDVRDSADAWIRVLLFKEDRLTLPSSVWRRLLPTTEDTHVDVAIASRPDPSNGVSKGARNGAGRKEGSAFSVKTYRFASPADERQAMAVWTQRRGQDGGTQQLIVDLCRQFYDLGWVTGTGGSISIREGNRVFMTPSGVQKERILPEELYILDMRGNHLYVPPESQPGRSPLKLTACAPLFFHTYRIRDAGAVIHSHGMDCVLATLLQGEDATEFRITHQEMIKGIAGHGYRSTLVIPIIENTPHEADLADSLADAIRRYPETTAVLVRRHGIYIWGKTWMQAKTQAECYHYLFRLAVEMHRLGIDYTATPRGDGATLSPAMLAKEKEALLARGEGMGCCSGAGGGELQGSHALNGSHEKAGRYEKSGIKHVLMDIEGTTTSIDFVHQNLFPYASTQVGAHVREKLAENDPEVLGDIQALRDGCPDGCPPIPEEGGEGGREGLMEAVVKNVRWQMERDLKTTALKRLQGHIWRAGYAKGALHSHVYEDVPKALARWTQGGKGGVGGVKLAIYSSGSREAQRLLFEHTEAAGDLRRYLNCYFDTSVGGKREVESYRQIASSLGVSGLDEVLFLTDVVEEGLAAREAGMRVLLSVRPGNAEVDEEKGKGFVKVTSFEEVDAFLEGRVSFPI</sequence>
<dbReference type="InterPro" id="IPR036409">
    <property type="entry name" value="Aldolase_II/adducin_N_sf"/>
</dbReference>
<feature type="active site" description="Proton donor/acceptor" evidence="9">
    <location>
        <position position="303"/>
    </location>
</feature>
<comment type="function">
    <text evidence="9">Catalyzes the dehydration of methylthioribulose-1-phosphate (MTRu-1-P) into 2,3-diketo-5-methylthiopentyl-1-phosphate (DK-MTP-1-P).</text>
</comment>
<reference evidence="12 13" key="1">
    <citation type="submission" date="2019-01" db="EMBL/GenBank/DDBJ databases">
        <title>Nuclear Genome Assembly of the Microalgal Biofuel strain Nannochloropsis salina CCMP1776.</title>
        <authorList>
            <person name="Hovde B."/>
        </authorList>
    </citation>
    <scope>NUCLEOTIDE SEQUENCE [LARGE SCALE GENOMIC DNA]</scope>
    <source>
        <strain evidence="12 13">CCMP1776</strain>
    </source>
</reference>
<name>A0A4D9D244_9STRA</name>
<keyword evidence="4" id="KW-0378">Hydrolase</keyword>
<comment type="catalytic activity">
    <reaction evidence="9">
        <text>5-(methylsulfanyl)-D-ribulose 1-phosphate = 5-methylsulfanyl-2,3-dioxopentyl phosphate + H2O</text>
        <dbReference type="Rhea" id="RHEA:15549"/>
        <dbReference type="ChEBI" id="CHEBI:15377"/>
        <dbReference type="ChEBI" id="CHEBI:58548"/>
        <dbReference type="ChEBI" id="CHEBI:58828"/>
        <dbReference type="EC" id="4.2.1.109"/>
    </reaction>
</comment>
<dbReference type="InterPro" id="IPR036412">
    <property type="entry name" value="HAD-like_sf"/>
</dbReference>
<dbReference type="Proteomes" id="UP000355283">
    <property type="component" value="Unassembled WGS sequence"/>
</dbReference>
<dbReference type="UniPathway" id="UPA00904">
    <property type="reaction ID" value="UER00875"/>
</dbReference>
<keyword evidence="2 9" id="KW-0028">Amino-acid biosynthesis</keyword>
<dbReference type="OrthoDB" id="191080at2759"/>
<feature type="domain" description="Class II aldolase/adducin N-terminal" evidence="11">
    <location>
        <begin position="184"/>
        <end position="380"/>
    </location>
</feature>
<dbReference type="InterPro" id="IPR023214">
    <property type="entry name" value="HAD_sf"/>
</dbReference>
<evidence type="ECO:0000256" key="4">
    <source>
        <dbReference type="ARBA" id="ARBA00022801"/>
    </source>
</evidence>
<dbReference type="InterPro" id="IPR023943">
    <property type="entry name" value="Enolase-ppase_E1"/>
</dbReference>
<keyword evidence="5 9" id="KW-0862">Zinc</keyword>
<comment type="similarity">
    <text evidence="9">Belongs to the aldolase class II family. MtnB subfamily.</text>
</comment>
<feature type="binding site" evidence="9">
    <location>
        <position position="259"/>
    </location>
    <ligand>
        <name>substrate</name>
    </ligand>
</feature>
<evidence type="ECO:0000256" key="10">
    <source>
        <dbReference type="SAM" id="MobiDB-lite"/>
    </source>
</evidence>
<comment type="cofactor">
    <cofactor evidence="9">
        <name>Zn(2+)</name>
        <dbReference type="ChEBI" id="CHEBI:29105"/>
    </cofactor>
    <text evidence="9">Binds 1 zinc ion per subunit.</text>
</comment>
<dbReference type="Pfam" id="PF00596">
    <property type="entry name" value="Aldolase_II"/>
    <property type="match status" value="1"/>
</dbReference>
<feature type="region of interest" description="Disordered" evidence="10">
    <location>
        <begin position="127"/>
        <end position="147"/>
    </location>
</feature>
<dbReference type="FunFam" id="3.40.225.10:FF:000010">
    <property type="entry name" value="Probable bifunctional methylthioribulose-1-phosphate dehydratase/enolase-phosphatase E1"/>
    <property type="match status" value="1"/>
</dbReference>
<dbReference type="Gene3D" id="3.40.50.1000">
    <property type="entry name" value="HAD superfamily/HAD-like"/>
    <property type="match status" value="1"/>
</dbReference>
<keyword evidence="3 9" id="KW-0479">Metal-binding</keyword>
<dbReference type="InterPro" id="IPR027514">
    <property type="entry name" value="Salvage_MtnB_euk"/>
</dbReference>
<evidence type="ECO:0000313" key="13">
    <source>
        <dbReference type="Proteomes" id="UP000355283"/>
    </source>
</evidence>
<evidence type="ECO:0000259" key="11">
    <source>
        <dbReference type="SMART" id="SM01007"/>
    </source>
</evidence>
<dbReference type="InterPro" id="IPR014710">
    <property type="entry name" value="RmlC-like_jellyroll"/>
</dbReference>
<dbReference type="SUPFAM" id="SSF53639">
    <property type="entry name" value="AraD/HMP-PK domain-like"/>
    <property type="match status" value="1"/>
</dbReference>
<keyword evidence="13" id="KW-1185">Reference proteome</keyword>
<dbReference type="InterPro" id="IPR001303">
    <property type="entry name" value="Aldolase_II/adducin_N"/>
</dbReference>
<dbReference type="SFLD" id="SFLDF00044">
    <property type="entry name" value="enolase-phosphatase"/>
    <property type="match status" value="1"/>
</dbReference>
<dbReference type="GO" id="GO:0046570">
    <property type="term" value="F:methylthioribulose 1-phosphate dehydratase activity"/>
    <property type="evidence" value="ECO:0007669"/>
    <property type="project" value="UniProtKB-UniRule"/>
</dbReference>
<dbReference type="Gene3D" id="3.40.225.10">
    <property type="entry name" value="Class II aldolase/adducin N-terminal domain"/>
    <property type="match status" value="1"/>
</dbReference>
<feature type="binding site" evidence="9">
    <location>
        <position position="279"/>
    </location>
    <ligand>
        <name>Zn(2+)</name>
        <dbReference type="ChEBI" id="CHEBI:29105"/>
    </ligand>
</feature>
<dbReference type="SFLD" id="SFLDS00003">
    <property type="entry name" value="Haloacid_Dehalogenase"/>
    <property type="match status" value="1"/>
</dbReference>
<dbReference type="NCBIfam" id="TIGR03328">
    <property type="entry name" value="salvage_mtnB"/>
    <property type="match status" value="1"/>
</dbReference>
<evidence type="ECO:0000256" key="6">
    <source>
        <dbReference type="ARBA" id="ARBA00023167"/>
    </source>
</evidence>
<keyword evidence="6 9" id="KW-0486">Methionine biosynthesis</keyword>
<dbReference type="EC" id="4.2.1.109" evidence="9"/>
<dbReference type="SUPFAM" id="SSF56784">
    <property type="entry name" value="HAD-like"/>
    <property type="match status" value="1"/>
</dbReference>
<evidence type="ECO:0000256" key="7">
    <source>
        <dbReference type="ARBA" id="ARBA00023239"/>
    </source>
</evidence>
<feature type="binding site" evidence="9">
    <location>
        <position position="277"/>
    </location>
    <ligand>
        <name>Zn(2+)</name>
        <dbReference type="ChEBI" id="CHEBI:29105"/>
    </ligand>
</feature>
<keyword evidence="8" id="KW-0511">Multifunctional enzyme</keyword>
<accession>A0A4D9D244</accession>
<keyword evidence="1 9" id="KW-0963">Cytoplasm</keyword>
<dbReference type="NCBIfam" id="TIGR01691">
    <property type="entry name" value="enolase-ppase"/>
    <property type="match status" value="1"/>
</dbReference>
<comment type="subcellular location">
    <subcellularLocation>
        <location evidence="9">Cytoplasm</location>
    </subcellularLocation>
</comment>